<dbReference type="SUPFAM" id="SSF88723">
    <property type="entry name" value="PIN domain-like"/>
    <property type="match status" value="1"/>
</dbReference>
<accession>A0A7T4WDA7</accession>
<feature type="domain" description="PIN" evidence="1">
    <location>
        <begin position="6"/>
        <end position="114"/>
    </location>
</feature>
<evidence type="ECO:0000313" key="2">
    <source>
        <dbReference type="EMBL" id="QQD72305.1"/>
    </source>
</evidence>
<reference evidence="2 3" key="1">
    <citation type="submission" date="2020-07" db="EMBL/GenBank/DDBJ databases">
        <title>Complete genome sequence analysis of Acidithiobacillus ferrivorans XJFY6S-08 reveals extreme environmental adaptation to alpine acid mine drainage.</title>
        <authorList>
            <person name="Yan L."/>
            <person name="Ni Y."/>
        </authorList>
    </citation>
    <scope>NUCLEOTIDE SEQUENCE [LARGE SCALE GENOMIC DNA]</scope>
    <source>
        <strain evidence="2 3">XJFY6S-08</strain>
    </source>
</reference>
<dbReference type="EMBL" id="CP059488">
    <property type="protein sequence ID" value="QQD72305.1"/>
    <property type="molecule type" value="Genomic_DNA"/>
</dbReference>
<dbReference type="RefSeq" id="WP_198660338.1">
    <property type="nucleotide sequence ID" value="NZ_CP059488.1"/>
</dbReference>
<dbReference type="AlphaFoldDB" id="A0A7T4WDA7"/>
<dbReference type="Gene3D" id="3.40.50.1010">
    <property type="entry name" value="5'-nuclease"/>
    <property type="match status" value="1"/>
</dbReference>
<name>A0A7T4WDA7_9PROT</name>
<gene>
    <name evidence="2" type="ORF">H2515_13005</name>
</gene>
<protein>
    <submittedName>
        <fullName evidence="2">PIN domain-containing protein</fullName>
    </submittedName>
</protein>
<dbReference type="InterPro" id="IPR029060">
    <property type="entry name" value="PIN-like_dom_sf"/>
</dbReference>
<evidence type="ECO:0000259" key="1">
    <source>
        <dbReference type="Pfam" id="PF01850"/>
    </source>
</evidence>
<dbReference type="InterPro" id="IPR002716">
    <property type="entry name" value="PIN_dom"/>
</dbReference>
<dbReference type="Proteomes" id="UP000595420">
    <property type="component" value="Chromosome"/>
</dbReference>
<sequence length="135" mass="15273">MPKRTYIDSNILIAAFLGQDDLSNSAFQLIDDKDRHLVASDAVRLETLPKPHYEGNQIEVDFYETIFAYAEMLPWDTNVLYHAQQLAEENGIAAMDAIHISFAISAKVDEFVTKEKPTKPMFRVLDIPIRSISSA</sequence>
<proteinExistence type="predicted"/>
<organism evidence="2 3">
    <name type="scientific">Acidithiobacillus ferrivorans</name>
    <dbReference type="NCBI Taxonomy" id="160808"/>
    <lineage>
        <taxon>Bacteria</taxon>
        <taxon>Pseudomonadati</taxon>
        <taxon>Pseudomonadota</taxon>
        <taxon>Acidithiobacillia</taxon>
        <taxon>Acidithiobacillales</taxon>
        <taxon>Acidithiobacillaceae</taxon>
        <taxon>Acidithiobacillus</taxon>
    </lineage>
</organism>
<dbReference type="Pfam" id="PF01850">
    <property type="entry name" value="PIN"/>
    <property type="match status" value="1"/>
</dbReference>
<evidence type="ECO:0000313" key="3">
    <source>
        <dbReference type="Proteomes" id="UP000595420"/>
    </source>
</evidence>